<organism evidence="1 2">
    <name type="scientific">Limobrevibacterium gyesilva</name>
    <dbReference type="NCBI Taxonomy" id="2991712"/>
    <lineage>
        <taxon>Bacteria</taxon>
        <taxon>Pseudomonadati</taxon>
        <taxon>Pseudomonadota</taxon>
        <taxon>Alphaproteobacteria</taxon>
        <taxon>Acetobacterales</taxon>
        <taxon>Acetobacteraceae</taxon>
        <taxon>Limobrevibacterium</taxon>
    </lineage>
</organism>
<dbReference type="Proteomes" id="UP001165679">
    <property type="component" value="Unassembled WGS sequence"/>
</dbReference>
<dbReference type="InterPro" id="IPR036390">
    <property type="entry name" value="WH_DNA-bd_sf"/>
</dbReference>
<evidence type="ECO:0000313" key="2">
    <source>
        <dbReference type="Proteomes" id="UP001165679"/>
    </source>
</evidence>
<reference evidence="1" key="2">
    <citation type="submission" date="2022-10" db="EMBL/GenBank/DDBJ databases">
        <authorList>
            <person name="Trinh H.N."/>
        </authorList>
    </citation>
    <scope>NUCLEOTIDE SEQUENCE</scope>
    <source>
        <strain evidence="1">RN2-1</strain>
    </source>
</reference>
<evidence type="ECO:0008006" key="3">
    <source>
        <dbReference type="Google" id="ProtNLM"/>
    </source>
</evidence>
<protein>
    <recommendedName>
        <fullName evidence="3">Helix-turn-helix domain-containing protein</fullName>
    </recommendedName>
</protein>
<name>A0AA41YTN2_9PROT</name>
<reference evidence="1" key="1">
    <citation type="submission" date="2022-09" db="EMBL/GenBank/DDBJ databases">
        <title>Rhodovastum sp. nov. RN2-1 isolated from soil in Seongnam, South Korea.</title>
        <authorList>
            <person name="Le N.T."/>
        </authorList>
    </citation>
    <scope>NUCLEOTIDE SEQUENCE</scope>
    <source>
        <strain evidence="1">RN2-1</strain>
    </source>
</reference>
<dbReference type="AlphaFoldDB" id="A0AA41YTN2"/>
<dbReference type="RefSeq" id="WP_264715042.1">
    <property type="nucleotide sequence ID" value="NZ_JAPDNT010000017.1"/>
</dbReference>
<proteinExistence type="predicted"/>
<keyword evidence="2" id="KW-1185">Reference proteome</keyword>
<gene>
    <name evidence="1" type="ORF">OL599_17005</name>
</gene>
<dbReference type="SUPFAM" id="SSF46785">
    <property type="entry name" value="Winged helix' DNA-binding domain"/>
    <property type="match status" value="1"/>
</dbReference>
<evidence type="ECO:0000313" key="1">
    <source>
        <dbReference type="EMBL" id="MCW3476275.1"/>
    </source>
</evidence>
<dbReference type="InterPro" id="IPR036388">
    <property type="entry name" value="WH-like_DNA-bd_sf"/>
</dbReference>
<sequence>MPLNREKRARVLFCARLHRKAGRLSACGLDVVEVLVKALGTDGRLDLSHATIAERACCHVATVVRALAQLRALGLVDWTRRMVRRAATSWQAEQISNAYVLRPEAATPPAARPRSTCDTQGARAERNRVIKRAVLNPQIEDERGRHQAAAQFRALGLPVPAHLEG</sequence>
<comment type="caution">
    <text evidence="1">The sequence shown here is derived from an EMBL/GenBank/DDBJ whole genome shotgun (WGS) entry which is preliminary data.</text>
</comment>
<accession>A0AA41YTN2</accession>
<dbReference type="EMBL" id="JAPDNT010000017">
    <property type="protein sequence ID" value="MCW3476275.1"/>
    <property type="molecule type" value="Genomic_DNA"/>
</dbReference>
<dbReference type="Gene3D" id="1.10.10.10">
    <property type="entry name" value="Winged helix-like DNA-binding domain superfamily/Winged helix DNA-binding domain"/>
    <property type="match status" value="1"/>
</dbReference>